<keyword evidence="2" id="KW-1185">Reference proteome</keyword>
<evidence type="ECO:0000313" key="1">
    <source>
        <dbReference type="EMBL" id="KAK2725184.1"/>
    </source>
</evidence>
<evidence type="ECO:0000313" key="2">
    <source>
        <dbReference type="Proteomes" id="UP001187531"/>
    </source>
</evidence>
<sequence length="84" mass="9553">MSLVFKGYFVDAYSDRTAQVRKSPRRIPSAYGAKKGELLIDILAFTVDKDELTNYSPELQAQVNKLYAAKLFGMEINAYKTKVR</sequence>
<name>A0AA88IDG1_ARTSF</name>
<gene>
    <name evidence="1" type="ORF">QYM36_001585</name>
</gene>
<accession>A0AA88IDG1</accession>
<dbReference type="Proteomes" id="UP001187531">
    <property type="component" value="Unassembled WGS sequence"/>
</dbReference>
<proteinExistence type="predicted"/>
<dbReference type="AlphaFoldDB" id="A0AA88IDG1"/>
<protein>
    <submittedName>
        <fullName evidence="1">Uncharacterized protein</fullName>
    </submittedName>
</protein>
<feature type="non-terminal residue" evidence="1">
    <location>
        <position position="1"/>
    </location>
</feature>
<reference evidence="1" key="1">
    <citation type="submission" date="2023-07" db="EMBL/GenBank/DDBJ databases">
        <title>Chromosome-level genome assembly of Artemia franciscana.</title>
        <authorList>
            <person name="Jo E."/>
        </authorList>
    </citation>
    <scope>NUCLEOTIDE SEQUENCE</scope>
    <source>
        <tissue evidence="1">Whole body</tissue>
    </source>
</reference>
<organism evidence="1 2">
    <name type="scientific">Artemia franciscana</name>
    <name type="common">Brine shrimp</name>
    <name type="synonym">Artemia sanfranciscana</name>
    <dbReference type="NCBI Taxonomy" id="6661"/>
    <lineage>
        <taxon>Eukaryota</taxon>
        <taxon>Metazoa</taxon>
        <taxon>Ecdysozoa</taxon>
        <taxon>Arthropoda</taxon>
        <taxon>Crustacea</taxon>
        <taxon>Branchiopoda</taxon>
        <taxon>Anostraca</taxon>
        <taxon>Artemiidae</taxon>
        <taxon>Artemia</taxon>
    </lineage>
</organism>
<comment type="caution">
    <text evidence="1">The sequence shown here is derived from an EMBL/GenBank/DDBJ whole genome shotgun (WGS) entry which is preliminary data.</text>
</comment>
<dbReference type="EMBL" id="JAVRJZ010000003">
    <property type="protein sequence ID" value="KAK2725184.1"/>
    <property type="molecule type" value="Genomic_DNA"/>
</dbReference>